<dbReference type="InterPro" id="IPR013424">
    <property type="entry name" value="Ice-binding_C"/>
</dbReference>
<evidence type="ECO:0000313" key="3">
    <source>
        <dbReference type="EMBL" id="BAZ93071.1"/>
    </source>
</evidence>
<dbReference type="EMBL" id="AP018052">
    <property type="protein sequence ID" value="BAZ93071.1"/>
    <property type="molecule type" value="Genomic_DNA"/>
</dbReference>
<organism evidence="3 4">
    <name type="scientific">Thiohalobacter thiocyanaticus</name>
    <dbReference type="NCBI Taxonomy" id="585455"/>
    <lineage>
        <taxon>Bacteria</taxon>
        <taxon>Pseudomonadati</taxon>
        <taxon>Pseudomonadota</taxon>
        <taxon>Gammaproteobacteria</taxon>
        <taxon>Thiohalobacterales</taxon>
        <taxon>Thiohalobacteraceae</taxon>
        <taxon>Thiohalobacter</taxon>
    </lineage>
</organism>
<keyword evidence="1" id="KW-0732">Signal</keyword>
<dbReference type="AlphaFoldDB" id="A0A1Z4VN86"/>
<keyword evidence="3" id="KW-0032">Aminotransferase</keyword>
<feature type="chain" id="PRO_5012735234" evidence="1">
    <location>
        <begin position="39"/>
        <end position="249"/>
    </location>
</feature>
<gene>
    <name evidence="3" type="ORF">FOKN1_0669</name>
</gene>
<feature type="signal peptide" evidence="1">
    <location>
        <begin position="1"/>
        <end position="38"/>
    </location>
</feature>
<evidence type="ECO:0000313" key="4">
    <source>
        <dbReference type="Proteomes" id="UP000218765"/>
    </source>
</evidence>
<dbReference type="Pfam" id="PF07589">
    <property type="entry name" value="PEP-CTERM"/>
    <property type="match status" value="1"/>
</dbReference>
<dbReference type="GO" id="GO:0008483">
    <property type="term" value="F:transaminase activity"/>
    <property type="evidence" value="ECO:0007669"/>
    <property type="project" value="UniProtKB-KW"/>
</dbReference>
<protein>
    <submittedName>
        <fullName evidence="3">Adenosylmethionine-8-amino-7-oxononanoate aminotransferase</fullName>
    </submittedName>
</protein>
<dbReference type="Proteomes" id="UP000218765">
    <property type="component" value="Chromosome"/>
</dbReference>
<evidence type="ECO:0000259" key="2">
    <source>
        <dbReference type="Pfam" id="PF07589"/>
    </source>
</evidence>
<name>A0A1Z4VN86_9GAMM</name>
<feature type="domain" description="Ice-binding protein C-terminal" evidence="2">
    <location>
        <begin position="222"/>
        <end position="244"/>
    </location>
</feature>
<evidence type="ECO:0000256" key="1">
    <source>
        <dbReference type="SAM" id="SignalP"/>
    </source>
</evidence>
<keyword evidence="4" id="KW-1185">Reference proteome</keyword>
<proteinExistence type="predicted"/>
<accession>A0A1Z4VN86</accession>
<sequence length="249" mass="25868">MNPCESVRPRTGATAAGRCLLCAAVLAGLASYSTLSQAAFILEIDTDGLDDGAVNYNSGFSYGGDTTTASSSVSSAAYGASGGDSIFGGDGVFDPDTYLYSYTPGTTPDNLVIPAGTDLGGGYLASGLVGGGAGTYRVYATWPFTTNVSGGDTRYTISTSGAPDLVVELDQNNLGDEWIFLGDISYTDLLAPITVTQQSQSNTFVSMRAYGLLFEQITPRSTIPEPTTFALFGLGLLALAFRQRGRLRG</sequence>
<dbReference type="KEGG" id="ttc:FOKN1_0669"/>
<keyword evidence="3" id="KW-0808">Transferase</keyword>
<reference evidence="3 4" key="1">
    <citation type="submission" date="2017-05" db="EMBL/GenBank/DDBJ databases">
        <title>Thiocyanate degradation by Thiohalobacter thiocyanaticus FOKN1.</title>
        <authorList>
            <person name="Oshiki M."/>
            <person name="Fukushima T."/>
            <person name="Kawano S."/>
            <person name="Nakagawa J."/>
        </authorList>
    </citation>
    <scope>NUCLEOTIDE SEQUENCE [LARGE SCALE GENOMIC DNA]</scope>
    <source>
        <strain evidence="3 4">FOKN1</strain>
    </source>
</reference>
<dbReference type="NCBIfam" id="TIGR02595">
    <property type="entry name" value="PEP_CTERM"/>
    <property type="match status" value="1"/>
</dbReference>